<proteinExistence type="predicted"/>
<sequence length="124" mass="13667">MAYKSRFTEHFDVPAQWTDLSPSTTNASHPEDHQPSRMGSFDSIGKPPSLTHTSSGSAFSSSSNSSSSRPSNRNSNQSDTDLSSSEDHHSNPIIKFKRFLTTIGPKKYRSNKSRSSNPSSKNLF</sequence>
<dbReference type="VEuPathDB" id="FungiDB:PHYBLDRAFT_145875"/>
<feature type="compositionally biased region" description="Low complexity" evidence="1">
    <location>
        <begin position="113"/>
        <end position="124"/>
    </location>
</feature>
<evidence type="ECO:0000256" key="1">
    <source>
        <dbReference type="SAM" id="MobiDB-lite"/>
    </source>
</evidence>
<dbReference type="EMBL" id="KV440981">
    <property type="protein sequence ID" value="OAD73484.1"/>
    <property type="molecule type" value="Genomic_DNA"/>
</dbReference>
<organism evidence="2 3">
    <name type="scientific">Phycomyces blakesleeanus (strain ATCC 8743b / DSM 1359 / FGSC 10004 / NBRC 33097 / NRRL 1555)</name>
    <dbReference type="NCBI Taxonomy" id="763407"/>
    <lineage>
        <taxon>Eukaryota</taxon>
        <taxon>Fungi</taxon>
        <taxon>Fungi incertae sedis</taxon>
        <taxon>Mucoromycota</taxon>
        <taxon>Mucoromycotina</taxon>
        <taxon>Mucoromycetes</taxon>
        <taxon>Mucorales</taxon>
        <taxon>Phycomycetaceae</taxon>
        <taxon>Phycomyces</taxon>
    </lineage>
</organism>
<accession>A0A167MPW3</accession>
<feature type="compositionally biased region" description="Low complexity" evidence="1">
    <location>
        <begin position="54"/>
        <end position="78"/>
    </location>
</feature>
<feature type="compositionally biased region" description="Polar residues" evidence="1">
    <location>
        <begin position="18"/>
        <end position="28"/>
    </location>
</feature>
<name>A0A167MPW3_PHYB8</name>
<gene>
    <name evidence="2" type="ORF">PHYBLDRAFT_145875</name>
</gene>
<evidence type="ECO:0000313" key="2">
    <source>
        <dbReference type="EMBL" id="OAD73484.1"/>
    </source>
</evidence>
<feature type="region of interest" description="Disordered" evidence="1">
    <location>
        <begin position="14"/>
        <end position="124"/>
    </location>
</feature>
<dbReference type="RefSeq" id="XP_018291524.1">
    <property type="nucleotide sequence ID" value="XM_018431549.1"/>
</dbReference>
<dbReference type="AlphaFoldDB" id="A0A167MPW3"/>
<dbReference type="Proteomes" id="UP000077315">
    <property type="component" value="Unassembled WGS sequence"/>
</dbReference>
<evidence type="ECO:0000313" key="3">
    <source>
        <dbReference type="Proteomes" id="UP000077315"/>
    </source>
</evidence>
<dbReference type="GeneID" id="28992455"/>
<reference evidence="3" key="1">
    <citation type="submission" date="2015-06" db="EMBL/GenBank/DDBJ databases">
        <title>Expansion of signal transduction pathways in fungi by whole-genome duplication.</title>
        <authorList>
            <consortium name="DOE Joint Genome Institute"/>
            <person name="Corrochano L.M."/>
            <person name="Kuo A."/>
            <person name="Marcet-Houben M."/>
            <person name="Polaino S."/>
            <person name="Salamov A."/>
            <person name="Villalobos J.M."/>
            <person name="Alvarez M.I."/>
            <person name="Avalos J."/>
            <person name="Benito E.P."/>
            <person name="Benoit I."/>
            <person name="Burger G."/>
            <person name="Camino L.P."/>
            <person name="Canovas D."/>
            <person name="Cerda-Olmedo E."/>
            <person name="Cheng J.-F."/>
            <person name="Dominguez A."/>
            <person name="Elias M."/>
            <person name="Eslava A.P."/>
            <person name="Glaser F."/>
            <person name="Grimwood J."/>
            <person name="Gutierrez G."/>
            <person name="Heitman J."/>
            <person name="Henrissat B."/>
            <person name="Iturriaga E.A."/>
            <person name="Lang B.F."/>
            <person name="Lavin J.L."/>
            <person name="Lee S."/>
            <person name="Li W."/>
            <person name="Lindquist E."/>
            <person name="Lopez-Garcia S."/>
            <person name="Luque E.M."/>
            <person name="Marcos A.T."/>
            <person name="Martin J."/>
            <person name="McCluskey K."/>
            <person name="Medina H.R."/>
            <person name="Miralles-Duran A."/>
            <person name="Miyazaki A."/>
            <person name="Munoz-Torres E."/>
            <person name="Oguiza J.A."/>
            <person name="Ohm R."/>
            <person name="Olmedo M."/>
            <person name="Orejas M."/>
            <person name="Ortiz-Castellanos L."/>
            <person name="Pisabarro A.G."/>
            <person name="Rodriguez-Romero J."/>
            <person name="Ruiz-Herrera J."/>
            <person name="Ruiz-Vazquez R."/>
            <person name="Sanz C."/>
            <person name="Schackwitz W."/>
            <person name="Schmutz J."/>
            <person name="Shahriari M."/>
            <person name="Shelest E."/>
            <person name="Silva-Franco F."/>
            <person name="Soanes D."/>
            <person name="Syed K."/>
            <person name="Tagua V.G."/>
            <person name="Talbot N.J."/>
            <person name="Thon M."/>
            <person name="De vries R.P."/>
            <person name="Wiebenga A."/>
            <person name="Yadav J.S."/>
            <person name="Braun E.L."/>
            <person name="Baker S."/>
            <person name="Garre V."/>
            <person name="Horwitz B."/>
            <person name="Torres-Martinez S."/>
            <person name="Idnurm A."/>
            <person name="Herrera-Estrella A."/>
            <person name="Gabaldon T."/>
            <person name="Grigoriev I.V."/>
        </authorList>
    </citation>
    <scope>NUCLEOTIDE SEQUENCE [LARGE SCALE GENOMIC DNA]</scope>
    <source>
        <strain evidence="3">NRRL 1555(-)</strain>
    </source>
</reference>
<keyword evidence="3" id="KW-1185">Reference proteome</keyword>
<dbReference type="InParanoid" id="A0A167MPW3"/>
<protein>
    <submittedName>
        <fullName evidence="2">Uncharacterized protein</fullName>
    </submittedName>
</protein>